<feature type="transmembrane region" description="Helical" evidence="1">
    <location>
        <begin position="87"/>
        <end position="109"/>
    </location>
</feature>
<name>A0ABV5SQX9_9MICO</name>
<evidence type="ECO:0000313" key="3">
    <source>
        <dbReference type="Proteomes" id="UP001589667"/>
    </source>
</evidence>
<keyword evidence="1" id="KW-0472">Membrane</keyword>
<dbReference type="RefSeq" id="WP_212277228.1">
    <property type="nucleotide sequence ID" value="NZ_BAAANI010000002.1"/>
</dbReference>
<reference evidence="2 3" key="1">
    <citation type="submission" date="2024-09" db="EMBL/GenBank/DDBJ databases">
        <authorList>
            <person name="Sun Q."/>
            <person name="Mori K."/>
        </authorList>
    </citation>
    <scope>NUCLEOTIDE SEQUENCE [LARGE SCALE GENOMIC DNA]</scope>
    <source>
        <strain evidence="2 3">JCM 14321</strain>
    </source>
</reference>
<accession>A0ABV5SQX9</accession>
<gene>
    <name evidence="2" type="ORF">ACFFQV_10665</name>
</gene>
<protein>
    <recommendedName>
        <fullName evidence="4">3-oxoacyl-ACP reductase</fullName>
    </recommendedName>
</protein>
<proteinExistence type="predicted"/>
<comment type="caution">
    <text evidence="2">The sequence shown here is derived from an EMBL/GenBank/DDBJ whole genome shotgun (WGS) entry which is preliminary data.</text>
</comment>
<sequence length="160" mass="16761">MTDARPAQPADRTPTSNPVLRRALIWGGVLAAVILVVSAVLGLVFAGLPGLWGALIGTTMAVVFMGITAASILVANRFSGSDLFVGAFFGIVLGGWLVKFIVFIVLVVLLRDASWLDTTVLFLSLVAGVLASLVVDVLVVAKSRLPYASDVELPKAPEDD</sequence>
<dbReference type="Proteomes" id="UP001589667">
    <property type="component" value="Unassembled WGS sequence"/>
</dbReference>
<feature type="transmembrane region" description="Helical" evidence="1">
    <location>
        <begin position="51"/>
        <end position="75"/>
    </location>
</feature>
<keyword evidence="3" id="KW-1185">Reference proteome</keyword>
<evidence type="ECO:0000256" key="1">
    <source>
        <dbReference type="SAM" id="Phobius"/>
    </source>
</evidence>
<keyword evidence="1" id="KW-1133">Transmembrane helix</keyword>
<feature type="transmembrane region" description="Helical" evidence="1">
    <location>
        <begin position="121"/>
        <end position="141"/>
    </location>
</feature>
<dbReference type="EMBL" id="JBHMBL010000002">
    <property type="protein sequence ID" value="MFB9642750.1"/>
    <property type="molecule type" value="Genomic_DNA"/>
</dbReference>
<evidence type="ECO:0008006" key="4">
    <source>
        <dbReference type="Google" id="ProtNLM"/>
    </source>
</evidence>
<evidence type="ECO:0000313" key="2">
    <source>
        <dbReference type="EMBL" id="MFB9642750.1"/>
    </source>
</evidence>
<organism evidence="2 3">
    <name type="scientific">Agromyces lapidis</name>
    <dbReference type="NCBI Taxonomy" id="279574"/>
    <lineage>
        <taxon>Bacteria</taxon>
        <taxon>Bacillati</taxon>
        <taxon>Actinomycetota</taxon>
        <taxon>Actinomycetes</taxon>
        <taxon>Micrococcales</taxon>
        <taxon>Microbacteriaceae</taxon>
        <taxon>Agromyces</taxon>
    </lineage>
</organism>
<feature type="transmembrane region" description="Helical" evidence="1">
    <location>
        <begin position="23"/>
        <end position="45"/>
    </location>
</feature>
<keyword evidence="1" id="KW-0812">Transmembrane</keyword>